<dbReference type="EMBL" id="JAHMHQ010000002">
    <property type="protein sequence ID" value="KAK1654185.1"/>
    <property type="molecule type" value="Genomic_DNA"/>
</dbReference>
<keyword evidence="2" id="KW-0812">Transmembrane</keyword>
<evidence type="ECO:0000256" key="1">
    <source>
        <dbReference type="SAM" id="MobiDB-lite"/>
    </source>
</evidence>
<keyword evidence="2" id="KW-1133">Transmembrane helix</keyword>
<gene>
    <name evidence="3" type="ORF">BDP81DRAFT_79255</name>
</gene>
<dbReference type="Proteomes" id="UP001243989">
    <property type="component" value="Unassembled WGS sequence"/>
</dbReference>
<feature type="transmembrane region" description="Helical" evidence="2">
    <location>
        <begin position="51"/>
        <end position="69"/>
    </location>
</feature>
<keyword evidence="4" id="KW-1185">Reference proteome</keyword>
<protein>
    <submittedName>
        <fullName evidence="3">Uncharacterized protein</fullName>
    </submittedName>
</protein>
<name>A0AAJ0A0H4_9PEZI</name>
<dbReference type="RefSeq" id="XP_060450229.1">
    <property type="nucleotide sequence ID" value="XM_060596283.1"/>
</dbReference>
<proteinExistence type="predicted"/>
<evidence type="ECO:0000256" key="2">
    <source>
        <dbReference type="SAM" id="Phobius"/>
    </source>
</evidence>
<sequence length="229" mass="26111">MRIAARWDKQVEYHSCPEEWILHDTLDIHEHAHHQRRLRLRSGPRSHVSQLPAPLSQTCLLALAFWVTWVSFDRNLAVVEADGREFDELFWFAGVALFTVSEYYVHLTFFIEDILIVVEKLFAKPLSSRGDHADCALAPFLSVKHYLRANSSEALRHRSGVKSGEQAGETFSRRPTGNAKFAVSKGSPPDRYRDRSHLSRVSAHRQSSGVTDREPECWNPTIIPTPVAQ</sequence>
<evidence type="ECO:0000313" key="4">
    <source>
        <dbReference type="Proteomes" id="UP001243989"/>
    </source>
</evidence>
<keyword evidence="2" id="KW-0472">Membrane</keyword>
<accession>A0AAJ0A0H4</accession>
<reference evidence="3" key="1">
    <citation type="submission" date="2021-06" db="EMBL/GenBank/DDBJ databases">
        <title>Comparative genomics, transcriptomics and evolutionary studies reveal genomic signatures of adaptation to plant cell wall in hemibiotrophic fungi.</title>
        <authorList>
            <consortium name="DOE Joint Genome Institute"/>
            <person name="Baroncelli R."/>
            <person name="Diaz J.F."/>
            <person name="Benocci T."/>
            <person name="Peng M."/>
            <person name="Battaglia E."/>
            <person name="Haridas S."/>
            <person name="Andreopoulos W."/>
            <person name="Labutti K."/>
            <person name="Pangilinan J."/>
            <person name="Floch G.L."/>
            <person name="Makela M.R."/>
            <person name="Henrissat B."/>
            <person name="Grigoriev I.V."/>
            <person name="Crouch J.A."/>
            <person name="De Vries R.P."/>
            <person name="Sukno S.A."/>
            <person name="Thon M.R."/>
        </authorList>
    </citation>
    <scope>NUCLEOTIDE SEQUENCE</scope>
    <source>
        <strain evidence="3">CBS 102054</strain>
    </source>
</reference>
<feature type="compositionally biased region" description="Basic and acidic residues" evidence="1">
    <location>
        <begin position="188"/>
        <end position="197"/>
    </location>
</feature>
<dbReference type="AlphaFoldDB" id="A0AAJ0A0H4"/>
<evidence type="ECO:0000313" key="3">
    <source>
        <dbReference type="EMBL" id="KAK1654185.1"/>
    </source>
</evidence>
<comment type="caution">
    <text evidence="3">The sequence shown here is derived from an EMBL/GenBank/DDBJ whole genome shotgun (WGS) entry which is preliminary data.</text>
</comment>
<feature type="transmembrane region" description="Helical" evidence="2">
    <location>
        <begin position="89"/>
        <end position="111"/>
    </location>
</feature>
<dbReference type="GeneID" id="85481145"/>
<organism evidence="3 4">
    <name type="scientific">Colletotrichum phormii</name>
    <dbReference type="NCBI Taxonomy" id="359342"/>
    <lineage>
        <taxon>Eukaryota</taxon>
        <taxon>Fungi</taxon>
        <taxon>Dikarya</taxon>
        <taxon>Ascomycota</taxon>
        <taxon>Pezizomycotina</taxon>
        <taxon>Sordariomycetes</taxon>
        <taxon>Hypocreomycetidae</taxon>
        <taxon>Glomerellales</taxon>
        <taxon>Glomerellaceae</taxon>
        <taxon>Colletotrichum</taxon>
        <taxon>Colletotrichum acutatum species complex</taxon>
    </lineage>
</organism>
<feature type="region of interest" description="Disordered" evidence="1">
    <location>
        <begin position="157"/>
        <end position="229"/>
    </location>
</feature>